<dbReference type="SMART" id="SM00742">
    <property type="entry name" value="Hr1"/>
    <property type="match status" value="1"/>
</dbReference>
<reference evidence="3" key="1">
    <citation type="submission" date="2020-11" db="EMBL/GenBank/DDBJ databases">
        <authorList>
            <person name="Tran Van P."/>
        </authorList>
    </citation>
    <scope>NUCLEOTIDE SEQUENCE</scope>
</reference>
<feature type="domain" description="REM-1" evidence="2">
    <location>
        <begin position="162"/>
        <end position="225"/>
    </location>
</feature>
<dbReference type="InterPro" id="IPR011072">
    <property type="entry name" value="HR1_rho-bd"/>
</dbReference>
<organism evidence="3">
    <name type="scientific">Timema genevievae</name>
    <name type="common">Walking stick</name>
    <dbReference type="NCBI Taxonomy" id="629358"/>
    <lineage>
        <taxon>Eukaryota</taxon>
        <taxon>Metazoa</taxon>
        <taxon>Ecdysozoa</taxon>
        <taxon>Arthropoda</taxon>
        <taxon>Hexapoda</taxon>
        <taxon>Insecta</taxon>
        <taxon>Pterygota</taxon>
        <taxon>Neoptera</taxon>
        <taxon>Polyneoptera</taxon>
        <taxon>Phasmatodea</taxon>
        <taxon>Timematodea</taxon>
        <taxon>Timematoidea</taxon>
        <taxon>Timematidae</taxon>
        <taxon>Timema</taxon>
    </lineage>
</organism>
<protein>
    <recommendedName>
        <fullName evidence="2">REM-1 domain-containing protein</fullName>
    </recommendedName>
</protein>
<sequence length="619" mass="70129">MGNYGIYSLLFQLVQYGSCVNYASNWYSMGAVFTTLPTGTVWELCSLLFQLVQYESCVHYSSNWYSMGAVFTTLPTGTVWELCSLLFQRVQYESCVHYSSNGYSMRAVFTTLPTGTVWELCSLLFQREGEERGPDMEGGLVVTQFPVLCAPLLTHREGDTLVMEFDLEQKIDLEIKMREGTTKLLAACRHQTQTLEAAKNLVTSNERMSAYMAELQRRKKEPSRGLGYSTQPCTARVSLSDLRMPLMWRDTDHFKNKGDYRRFAVFCLARIGTEIYDTALLCPVDRALTDITFPDVLLFNQIPADFEFRLEVYSHILQDDLSIASTPRKIKKTIHSSISRTVGKKLAASLRDELNSGKIGPHFELMAMARLTLADVHDSIHTHDMKLENVDNKSHQLPLFGHFCCRLAAQPDCVSQEVCAGTVECQGQWYWGQLQAFRLDLWMARDHWEAGQDPLRSITVDRDTAVRPSLASSKELVIVNQCEGKEEKCVIRTKTSEEQQRWTRNLVQHCKDHLRWKHAAEKIMEIQSPGSTRHSFTRGLRQGSLYDETPLIESVSASEFHRPTVQEIFGMTPSTSLSSCASSSSSPTFRERSLSSGGSGKTRGGTVRVHWPFGRNNQE</sequence>
<dbReference type="Pfam" id="PF08174">
    <property type="entry name" value="Anillin"/>
    <property type="match status" value="1"/>
</dbReference>
<feature type="region of interest" description="Disordered" evidence="1">
    <location>
        <begin position="573"/>
        <end position="619"/>
    </location>
</feature>
<evidence type="ECO:0000313" key="3">
    <source>
        <dbReference type="EMBL" id="CAD7589727.1"/>
    </source>
</evidence>
<evidence type="ECO:0000256" key="1">
    <source>
        <dbReference type="SAM" id="MobiDB-lite"/>
    </source>
</evidence>
<dbReference type="GO" id="GO:0005826">
    <property type="term" value="C:actomyosin contractile ring"/>
    <property type="evidence" value="ECO:0007669"/>
    <property type="project" value="TreeGrafter"/>
</dbReference>
<name>A0A7R9JUN9_TIMGE</name>
<gene>
    <name evidence="3" type="ORF">TGEB3V08_LOCUS3649</name>
</gene>
<dbReference type="GO" id="GO:0007165">
    <property type="term" value="P:signal transduction"/>
    <property type="evidence" value="ECO:0007669"/>
    <property type="project" value="InterPro"/>
</dbReference>
<proteinExistence type="predicted"/>
<dbReference type="PANTHER" id="PTHR21538">
    <property type="entry name" value="ANILLIN/RHOTEKIN RTKN"/>
    <property type="match status" value="1"/>
</dbReference>
<evidence type="ECO:0000259" key="2">
    <source>
        <dbReference type="SMART" id="SM00742"/>
    </source>
</evidence>
<feature type="compositionally biased region" description="Low complexity" evidence="1">
    <location>
        <begin position="574"/>
        <end position="588"/>
    </location>
</feature>
<dbReference type="GO" id="GO:0000281">
    <property type="term" value="P:mitotic cytokinesis"/>
    <property type="evidence" value="ECO:0007669"/>
    <property type="project" value="TreeGrafter"/>
</dbReference>
<dbReference type="InterPro" id="IPR012966">
    <property type="entry name" value="AHD"/>
</dbReference>
<dbReference type="GO" id="GO:0000915">
    <property type="term" value="P:actomyosin contractile ring assembly"/>
    <property type="evidence" value="ECO:0007669"/>
    <property type="project" value="TreeGrafter"/>
</dbReference>
<dbReference type="InterPro" id="IPR051364">
    <property type="entry name" value="Cytokinesis/Rho-signaling"/>
</dbReference>
<dbReference type="AlphaFoldDB" id="A0A7R9JUN9"/>
<accession>A0A7R9JUN9</accession>
<dbReference type="GO" id="GO:0031106">
    <property type="term" value="P:septin ring organization"/>
    <property type="evidence" value="ECO:0007669"/>
    <property type="project" value="TreeGrafter"/>
</dbReference>
<dbReference type="PANTHER" id="PTHR21538:SF24">
    <property type="entry name" value="PH DOMAIN-CONTAINING PROTEIN"/>
    <property type="match status" value="1"/>
</dbReference>
<dbReference type="EMBL" id="OE840172">
    <property type="protein sequence ID" value="CAD7589727.1"/>
    <property type="molecule type" value="Genomic_DNA"/>
</dbReference>